<organism evidence="8 9">
    <name type="scientific">Hymenobacter wooponensis</name>
    <dbReference type="NCBI Taxonomy" id="1525360"/>
    <lineage>
        <taxon>Bacteria</taxon>
        <taxon>Pseudomonadati</taxon>
        <taxon>Bacteroidota</taxon>
        <taxon>Cytophagia</taxon>
        <taxon>Cytophagales</taxon>
        <taxon>Hymenobacteraceae</taxon>
        <taxon>Hymenobacter</taxon>
    </lineage>
</organism>
<dbReference type="Pfam" id="PF17189">
    <property type="entry name" value="Glyco_hydro_30C"/>
    <property type="match status" value="1"/>
</dbReference>
<dbReference type="AlphaFoldDB" id="A0A4Z0MIS0"/>
<comment type="similarity">
    <text evidence="1 4">Belongs to the glycosyl hydrolase 30 family.</text>
</comment>
<evidence type="ECO:0000256" key="1">
    <source>
        <dbReference type="ARBA" id="ARBA00005382"/>
    </source>
</evidence>
<evidence type="ECO:0000259" key="7">
    <source>
        <dbReference type="Pfam" id="PF17189"/>
    </source>
</evidence>
<dbReference type="InterPro" id="IPR033453">
    <property type="entry name" value="Glyco_hydro_30_TIM-barrel"/>
</dbReference>
<reference evidence="8 9" key="1">
    <citation type="submission" date="2019-04" db="EMBL/GenBank/DDBJ databases">
        <authorList>
            <person name="Feng G."/>
            <person name="Zhang J."/>
            <person name="Zhu H."/>
        </authorList>
    </citation>
    <scope>NUCLEOTIDE SEQUENCE [LARGE SCALE GENOMIC DNA]</scope>
    <source>
        <strain evidence="8 9">JCM 19491</strain>
    </source>
</reference>
<evidence type="ECO:0000313" key="8">
    <source>
        <dbReference type="EMBL" id="TGD79416.1"/>
    </source>
</evidence>
<dbReference type="GO" id="GO:0004348">
    <property type="term" value="F:glucosylceramidase activity"/>
    <property type="evidence" value="ECO:0007669"/>
    <property type="project" value="InterPro"/>
</dbReference>
<dbReference type="InterPro" id="IPR033452">
    <property type="entry name" value="GH30_C"/>
</dbReference>
<dbReference type="GO" id="GO:0016020">
    <property type="term" value="C:membrane"/>
    <property type="evidence" value="ECO:0007669"/>
    <property type="project" value="GOC"/>
</dbReference>
<dbReference type="SUPFAM" id="SSF51445">
    <property type="entry name" value="(Trans)glycosidases"/>
    <property type="match status" value="1"/>
</dbReference>
<dbReference type="Proteomes" id="UP000298284">
    <property type="component" value="Unassembled WGS sequence"/>
</dbReference>
<dbReference type="PRINTS" id="PR00843">
    <property type="entry name" value="GLHYDRLASE30"/>
</dbReference>
<sequence length="489" mass="54988">MPRIVLAALFLASLHSATAQKASPPMSASPSYSVVGKQVQVYTTAANTQLRLAATDKLTFQAQGQPLETQPTVFVDPNHSFQTMIGIGGALTDAAAETFAKLPKAQQQELLQAYYSPTQGIGYTLARTSIHSNDFSSAPYTYVADGDKELKTFSLQHDEQYRLPFIKQVQTAAGGKLTMYVSPWSPPAWMKDTKNMLQGGQLLPEYRQSWANYFVKFIQAYEKAGVPIWGLTVQNEPMAKQTWESCLFTAEQERDFVKGYLGPTLQKAGMGTKKLIGWDHNRDLMYQRATTLFDDPEASKYYWGLGYHWYETWTGSGMQFDNLRRVHETYPNKHLIFTEGCIEKFQFSNINDWKLGEQYGHSMINDFNAGTEAWTDWNILLDETGGPNHVGNFCYAPLIGDTKTGKLLYTNIYYYIGHFSKFIRPGAKRIATAASRDVLQTTAFQNPDGSVAVVVMNQTEKEQPFHLWIKGQAAQTSSRPHSIMTLLVK</sequence>
<dbReference type="EMBL" id="SRKZ01000004">
    <property type="protein sequence ID" value="TGD79416.1"/>
    <property type="molecule type" value="Genomic_DNA"/>
</dbReference>
<dbReference type="PANTHER" id="PTHR11069:SF23">
    <property type="entry name" value="LYSOSOMAL ACID GLUCOSYLCERAMIDASE"/>
    <property type="match status" value="1"/>
</dbReference>
<keyword evidence="9" id="KW-1185">Reference proteome</keyword>
<feature type="domain" description="Glycosyl hydrolase family 30 beta sandwich" evidence="7">
    <location>
        <begin position="426"/>
        <end position="486"/>
    </location>
</feature>
<evidence type="ECO:0000256" key="4">
    <source>
        <dbReference type="RuleBase" id="RU361188"/>
    </source>
</evidence>
<evidence type="ECO:0000259" key="6">
    <source>
        <dbReference type="Pfam" id="PF02055"/>
    </source>
</evidence>
<dbReference type="Pfam" id="PF02055">
    <property type="entry name" value="Glyco_hydro_30"/>
    <property type="match status" value="1"/>
</dbReference>
<dbReference type="InterPro" id="IPR001139">
    <property type="entry name" value="Glyco_hydro_30"/>
</dbReference>
<dbReference type="OrthoDB" id="9806701at2"/>
<dbReference type="InterPro" id="IPR013780">
    <property type="entry name" value="Glyco_hydro_b"/>
</dbReference>
<dbReference type="PANTHER" id="PTHR11069">
    <property type="entry name" value="GLUCOSYLCERAMIDASE"/>
    <property type="match status" value="1"/>
</dbReference>
<proteinExistence type="inferred from homology"/>
<feature type="domain" description="Glycosyl hydrolase family 30 TIM-barrel" evidence="6">
    <location>
        <begin position="86"/>
        <end position="423"/>
    </location>
</feature>
<dbReference type="GO" id="GO:0006680">
    <property type="term" value="P:glucosylceramide catabolic process"/>
    <property type="evidence" value="ECO:0007669"/>
    <property type="project" value="TreeGrafter"/>
</dbReference>
<feature type="chain" id="PRO_5021446268" evidence="5">
    <location>
        <begin position="22"/>
        <end position="489"/>
    </location>
</feature>
<dbReference type="Gene3D" id="2.60.40.1180">
    <property type="entry name" value="Golgi alpha-mannosidase II"/>
    <property type="match status" value="1"/>
</dbReference>
<evidence type="ECO:0000313" key="9">
    <source>
        <dbReference type="Proteomes" id="UP000298284"/>
    </source>
</evidence>
<name>A0A4Z0MIS0_9BACT</name>
<keyword evidence="2 5" id="KW-0732">Signal</keyword>
<dbReference type="Gene3D" id="3.20.20.80">
    <property type="entry name" value="Glycosidases"/>
    <property type="match status" value="1"/>
</dbReference>
<keyword evidence="3 4" id="KW-0378">Hydrolase</keyword>
<feature type="signal peptide" evidence="5">
    <location>
        <begin position="1"/>
        <end position="21"/>
    </location>
</feature>
<dbReference type="InterPro" id="IPR017853">
    <property type="entry name" value="GH"/>
</dbReference>
<evidence type="ECO:0000256" key="2">
    <source>
        <dbReference type="ARBA" id="ARBA00022729"/>
    </source>
</evidence>
<protein>
    <submittedName>
        <fullName evidence="8">Glycosyl hydrolase</fullName>
    </submittedName>
</protein>
<comment type="caution">
    <text evidence="8">The sequence shown here is derived from an EMBL/GenBank/DDBJ whole genome shotgun (WGS) entry which is preliminary data.</text>
</comment>
<keyword evidence="4" id="KW-0326">Glycosidase</keyword>
<evidence type="ECO:0000256" key="5">
    <source>
        <dbReference type="SAM" id="SignalP"/>
    </source>
</evidence>
<gene>
    <name evidence="8" type="ORF">EU557_14380</name>
</gene>
<evidence type="ECO:0000256" key="3">
    <source>
        <dbReference type="ARBA" id="ARBA00022801"/>
    </source>
</evidence>
<accession>A0A4Z0MIS0</accession>